<dbReference type="InterPro" id="IPR001650">
    <property type="entry name" value="Helicase_C-like"/>
</dbReference>
<dbReference type="Proteomes" id="UP001590950">
    <property type="component" value="Unassembled WGS sequence"/>
</dbReference>
<dbReference type="PANTHER" id="PTHR47396:SF1">
    <property type="entry name" value="ATP-DEPENDENT HELICASE IRC3-RELATED"/>
    <property type="match status" value="1"/>
</dbReference>
<keyword evidence="1" id="KW-0378">Hydrolase</keyword>
<dbReference type="InterPro" id="IPR006935">
    <property type="entry name" value="Helicase/UvrB_N"/>
</dbReference>
<gene>
    <name evidence="5" type="ORF">N7G274_010722</name>
</gene>
<dbReference type="PROSITE" id="PS51192">
    <property type="entry name" value="HELICASE_ATP_BIND_1"/>
    <property type="match status" value="1"/>
</dbReference>
<evidence type="ECO:0000256" key="2">
    <source>
        <dbReference type="SAM" id="MobiDB-lite"/>
    </source>
</evidence>
<keyword evidence="1" id="KW-0547">Nucleotide-binding</keyword>
<comment type="caution">
    <text evidence="5">The sequence shown here is derived from an EMBL/GenBank/DDBJ whole genome shotgun (WGS) entry which is preliminary data.</text>
</comment>
<feature type="domain" description="Helicase C-terminal" evidence="4">
    <location>
        <begin position="281"/>
        <end position="444"/>
    </location>
</feature>
<evidence type="ECO:0000313" key="5">
    <source>
        <dbReference type="EMBL" id="KAL2036537.1"/>
    </source>
</evidence>
<organism evidence="5 6">
    <name type="scientific">Stereocaulon virgatum</name>
    <dbReference type="NCBI Taxonomy" id="373712"/>
    <lineage>
        <taxon>Eukaryota</taxon>
        <taxon>Fungi</taxon>
        <taxon>Dikarya</taxon>
        <taxon>Ascomycota</taxon>
        <taxon>Pezizomycotina</taxon>
        <taxon>Lecanoromycetes</taxon>
        <taxon>OSLEUM clade</taxon>
        <taxon>Lecanoromycetidae</taxon>
        <taxon>Lecanorales</taxon>
        <taxon>Lecanorineae</taxon>
        <taxon>Stereocaulaceae</taxon>
        <taxon>Stereocaulon</taxon>
    </lineage>
</organism>
<dbReference type="CDD" id="cd18799">
    <property type="entry name" value="SF2_C_EcoAI-like"/>
    <property type="match status" value="1"/>
</dbReference>
<evidence type="ECO:0000259" key="4">
    <source>
        <dbReference type="PROSITE" id="PS51194"/>
    </source>
</evidence>
<keyword evidence="6" id="KW-1185">Reference proteome</keyword>
<dbReference type="Pfam" id="PF04851">
    <property type="entry name" value="ResIII"/>
    <property type="match status" value="1"/>
</dbReference>
<dbReference type="Gene3D" id="3.40.50.300">
    <property type="entry name" value="P-loop containing nucleotide triphosphate hydrolases"/>
    <property type="match status" value="2"/>
</dbReference>
<evidence type="ECO:0000256" key="1">
    <source>
        <dbReference type="ARBA" id="ARBA00022806"/>
    </source>
</evidence>
<accession>A0ABR3ZT03</accession>
<dbReference type="SMART" id="SM00490">
    <property type="entry name" value="HELICc"/>
    <property type="match status" value="1"/>
</dbReference>
<proteinExistence type="predicted"/>
<name>A0ABR3ZT03_9LECA</name>
<feature type="compositionally biased region" description="Basic and acidic residues" evidence="2">
    <location>
        <begin position="428"/>
        <end position="448"/>
    </location>
</feature>
<protein>
    <recommendedName>
        <fullName evidence="7">P-loop containing nucleoside triphosphate hydrolase protein</fullName>
    </recommendedName>
</protein>
<sequence length="668" mass="74357">MQQSSGSLRALLKPSSKWRYASNIRRLATIAPSPAPELVSAPNAPVRLREYQEDCVQSILSYIKKGHKRLGISLATGSGKTVIFTQLIGRIASPNPDATQTLILVHRRELVEQAARHCANAYPSKTIEIEMGNTHATGLADITIASIWSIISGDRMEKYDPKRFKLVLVDEAHHIVAASFMKTLRHFGLLKDSAIGSSAALVGVSATLSRFDGLRLSDAIDHIVYHKDYIDMIAENWLSKVIFTTVRSKADVSRVRKAPTGDFQTGDLSKAVNTADTNEITVRAWMSRAANRHSTLVFCVDLDHVSDLTASFREIGVDAKFITGNTPKQVRSERLDAFRNGEFPVLLNCGVFTEGTDIPNIDCVLLARPTKSRNLLVQMVGRGMRLHPGKENCHIIDMVASLEAGIVTTPTLFGLDPAEMVEEANVEEMKSRQEQKELEAKREERVAETRSPTLSTQQTSRTITFTDYGSVYDLIDDTSGERHIRGMSQLSWVMVKDNRYVLSNQSGDYITIETSDLGAAYSVIYVQKIPEKYLGPRVSSKGKSPFMRPRQIAKANTLSDAVHAADTFALKKFPWHFVHNGQAWRRAPATEGQLAFLNKFRPISEQLTAEMISKGKATDMISKVKFGAKGWFSKLEADKKRDDRAVEQVRQVEGLRRREQVKVGPLSQ</sequence>
<dbReference type="PROSITE" id="PS51194">
    <property type="entry name" value="HELICASE_CTER"/>
    <property type="match status" value="1"/>
</dbReference>
<dbReference type="SMART" id="SM00487">
    <property type="entry name" value="DEXDc"/>
    <property type="match status" value="1"/>
</dbReference>
<dbReference type="InterPro" id="IPR050742">
    <property type="entry name" value="Helicase_Restrict-Modif_Enz"/>
</dbReference>
<evidence type="ECO:0000259" key="3">
    <source>
        <dbReference type="PROSITE" id="PS51192"/>
    </source>
</evidence>
<dbReference type="PANTHER" id="PTHR47396">
    <property type="entry name" value="TYPE I RESTRICTION ENZYME ECOKI R PROTEIN"/>
    <property type="match status" value="1"/>
</dbReference>
<dbReference type="InterPro" id="IPR014001">
    <property type="entry name" value="Helicase_ATP-bd"/>
</dbReference>
<dbReference type="Pfam" id="PF00271">
    <property type="entry name" value="Helicase_C"/>
    <property type="match status" value="1"/>
</dbReference>
<dbReference type="InterPro" id="IPR027417">
    <property type="entry name" value="P-loop_NTPase"/>
</dbReference>
<feature type="domain" description="Helicase ATP-binding" evidence="3">
    <location>
        <begin position="61"/>
        <end position="226"/>
    </location>
</feature>
<keyword evidence="1" id="KW-0067">ATP-binding</keyword>
<evidence type="ECO:0008006" key="7">
    <source>
        <dbReference type="Google" id="ProtNLM"/>
    </source>
</evidence>
<keyword evidence="1" id="KW-0347">Helicase</keyword>
<reference evidence="5 6" key="1">
    <citation type="submission" date="2024-09" db="EMBL/GenBank/DDBJ databases">
        <title>Rethinking Asexuality: The Enigmatic Case of Functional Sexual Genes in Lepraria (Stereocaulaceae).</title>
        <authorList>
            <person name="Doellman M."/>
            <person name="Sun Y."/>
            <person name="Barcenas-Pena A."/>
            <person name="Lumbsch H.T."/>
            <person name="Grewe F."/>
        </authorList>
    </citation>
    <scope>NUCLEOTIDE SEQUENCE [LARGE SCALE GENOMIC DNA]</scope>
    <source>
        <strain evidence="5 6">Mercado 3170</strain>
    </source>
</reference>
<dbReference type="SUPFAM" id="SSF52540">
    <property type="entry name" value="P-loop containing nucleoside triphosphate hydrolases"/>
    <property type="match status" value="1"/>
</dbReference>
<feature type="region of interest" description="Disordered" evidence="2">
    <location>
        <begin position="428"/>
        <end position="459"/>
    </location>
</feature>
<evidence type="ECO:0000313" key="6">
    <source>
        <dbReference type="Proteomes" id="UP001590950"/>
    </source>
</evidence>
<dbReference type="EMBL" id="JBEFKJ010000069">
    <property type="protein sequence ID" value="KAL2036537.1"/>
    <property type="molecule type" value="Genomic_DNA"/>
</dbReference>
<feature type="compositionally biased region" description="Polar residues" evidence="2">
    <location>
        <begin position="450"/>
        <end position="459"/>
    </location>
</feature>